<evidence type="ECO:0000313" key="1">
    <source>
        <dbReference type="EMBL" id="EGC19365.1"/>
    </source>
</evidence>
<accession>F0F8I8</accession>
<sequence length="59" mass="6678">MPFRRAGSAFLLQVQGGLCGWERKLKTPYEGKELKGQEKPLSAIDQRGVFRICLKKEAL</sequence>
<gene>
    <name evidence="1" type="ORF">HMPREF9141_1905</name>
</gene>
<dbReference type="EMBL" id="AEWX01000027">
    <property type="protein sequence ID" value="EGC19365.1"/>
    <property type="molecule type" value="Genomic_DNA"/>
</dbReference>
<proteinExistence type="predicted"/>
<dbReference type="Proteomes" id="UP000005697">
    <property type="component" value="Unassembled WGS sequence"/>
</dbReference>
<evidence type="ECO:0000313" key="2">
    <source>
        <dbReference type="Proteomes" id="UP000005697"/>
    </source>
</evidence>
<dbReference type="HOGENOM" id="CLU_2956793_0_0_10"/>
<protein>
    <submittedName>
        <fullName evidence="1">Uncharacterized protein</fullName>
    </submittedName>
</protein>
<dbReference type="STRING" id="888743.HMPREF9141_1905"/>
<reference evidence="1 2" key="1">
    <citation type="submission" date="2011-01" db="EMBL/GenBank/DDBJ databases">
        <authorList>
            <person name="Muzny D."/>
            <person name="Qin X."/>
            <person name="Deng J."/>
            <person name="Jiang H."/>
            <person name="Liu Y."/>
            <person name="Qu J."/>
            <person name="Song X.-Z."/>
            <person name="Zhang L."/>
            <person name="Thornton R."/>
            <person name="Coyle M."/>
            <person name="Francisco L."/>
            <person name="Jackson L."/>
            <person name="Javaid M."/>
            <person name="Korchina V."/>
            <person name="Kovar C."/>
            <person name="Mata R."/>
            <person name="Mathew T."/>
            <person name="Ngo R."/>
            <person name="Nguyen L."/>
            <person name="Nguyen N."/>
            <person name="Okwuonu G."/>
            <person name="Ongeri F."/>
            <person name="Pham C."/>
            <person name="Simmons D."/>
            <person name="Wilczek-Boney K."/>
            <person name="Hale W."/>
            <person name="Jakkamsetti A."/>
            <person name="Pham P."/>
            <person name="Ruth R."/>
            <person name="San Lucas F."/>
            <person name="Warren J."/>
            <person name="Zhang J."/>
            <person name="Zhao Z."/>
            <person name="Zhou C."/>
            <person name="Zhu D."/>
            <person name="Lee S."/>
            <person name="Bess C."/>
            <person name="Blankenburg K."/>
            <person name="Forbes L."/>
            <person name="Fu Q."/>
            <person name="Gubbala S."/>
            <person name="Hirani K."/>
            <person name="Jayaseelan J.C."/>
            <person name="Lara F."/>
            <person name="Munidasa M."/>
            <person name="Palculict T."/>
            <person name="Patil S."/>
            <person name="Pu L.-L."/>
            <person name="Saada N."/>
            <person name="Tang L."/>
            <person name="Weissenberger G."/>
            <person name="Zhu Y."/>
            <person name="Hemphill L."/>
            <person name="Shang Y."/>
            <person name="Youmans B."/>
            <person name="Ayvaz T."/>
            <person name="Ross M."/>
            <person name="Santibanez J."/>
            <person name="Aqrawi P."/>
            <person name="Gross S."/>
            <person name="Joshi V."/>
            <person name="Fowler G."/>
            <person name="Nazareth L."/>
            <person name="Reid J."/>
            <person name="Worley K."/>
            <person name="Petrosino J."/>
            <person name="Highlander S."/>
            <person name="Gibbs R."/>
        </authorList>
    </citation>
    <scope>NUCLEOTIDE SEQUENCE [LARGE SCALE GENOMIC DNA]</scope>
    <source>
        <strain evidence="1 2">DSM 16608</strain>
    </source>
</reference>
<dbReference type="AlphaFoldDB" id="F0F8I8"/>
<organism evidence="1 2">
    <name type="scientific">Prevotella multiformis DSM 16608</name>
    <dbReference type="NCBI Taxonomy" id="888743"/>
    <lineage>
        <taxon>Bacteria</taxon>
        <taxon>Pseudomonadati</taxon>
        <taxon>Bacteroidota</taxon>
        <taxon>Bacteroidia</taxon>
        <taxon>Bacteroidales</taxon>
        <taxon>Prevotellaceae</taxon>
        <taxon>Prevotella</taxon>
    </lineage>
</organism>
<comment type="caution">
    <text evidence="1">The sequence shown here is derived from an EMBL/GenBank/DDBJ whole genome shotgun (WGS) entry which is preliminary data.</text>
</comment>
<keyword evidence="2" id="KW-1185">Reference proteome</keyword>
<name>F0F8I8_9BACT</name>